<dbReference type="InterPro" id="IPR011990">
    <property type="entry name" value="TPR-like_helical_dom_sf"/>
</dbReference>
<keyword evidence="1" id="KW-0802">TPR repeat</keyword>
<evidence type="ECO:0000256" key="1">
    <source>
        <dbReference type="PROSITE-ProRule" id="PRU00339"/>
    </source>
</evidence>
<dbReference type="PROSITE" id="PS50005">
    <property type="entry name" value="TPR"/>
    <property type="match status" value="2"/>
</dbReference>
<evidence type="ECO:0000313" key="3">
    <source>
        <dbReference type="EMBL" id="MBB3763741.1"/>
    </source>
</evidence>
<protein>
    <submittedName>
        <fullName evidence="3">Tetratricopeptide (TPR) repeat protein</fullName>
    </submittedName>
</protein>
<dbReference type="SUPFAM" id="SSF48452">
    <property type="entry name" value="TPR-like"/>
    <property type="match status" value="1"/>
</dbReference>
<dbReference type="RefSeq" id="WP_183933066.1">
    <property type="nucleotide sequence ID" value="NZ_JACICF010000001.1"/>
</dbReference>
<dbReference type="InterPro" id="IPR019734">
    <property type="entry name" value="TPR_rpt"/>
</dbReference>
<gene>
    <name evidence="3" type="ORF">FHS50_000764</name>
</gene>
<feature type="repeat" description="TPR" evidence="1">
    <location>
        <begin position="116"/>
        <end position="149"/>
    </location>
</feature>
<comment type="caution">
    <text evidence="3">The sequence shown here is derived from an EMBL/GenBank/DDBJ whole genome shotgun (WGS) entry which is preliminary data.</text>
</comment>
<feature type="repeat" description="TPR" evidence="1">
    <location>
        <begin position="329"/>
        <end position="362"/>
    </location>
</feature>
<dbReference type="Pfam" id="PF13174">
    <property type="entry name" value="TPR_6"/>
    <property type="match status" value="1"/>
</dbReference>
<dbReference type="Proteomes" id="UP000578569">
    <property type="component" value="Unassembled WGS sequence"/>
</dbReference>
<accession>A0A839YU04</accession>
<proteinExistence type="predicted"/>
<organism evidence="3 4">
    <name type="scientific">Sphingomicrobium lutaoense</name>
    <dbReference type="NCBI Taxonomy" id="515949"/>
    <lineage>
        <taxon>Bacteria</taxon>
        <taxon>Pseudomonadati</taxon>
        <taxon>Pseudomonadota</taxon>
        <taxon>Alphaproteobacteria</taxon>
        <taxon>Sphingomonadales</taxon>
        <taxon>Sphingomonadaceae</taxon>
        <taxon>Sphingomicrobium</taxon>
    </lineage>
</organism>
<dbReference type="AlphaFoldDB" id="A0A839YU04"/>
<sequence>MKFTMTAIALALAGTTMTAAPAMAQDAEEQAAPAIELSKKGRKALAPLQNALNAKDYSELPKLMAEAEANASTSGDKYTLAQLKLKYAVDTGDADAMVAAADMMRASGAGDPMVVQDLYVKLGSMRYNDGDYAGAKAQFLKALEIKPDDSNAMYLLAETSNMLDDVDGALRYYGQAIATQKASGNAIEENWYRRAVGIAYDAGRRETANLTREWLVAYPTDANWGEALAIYHNSANHPDPVYLDLYRLRHAVGALKRSQDYADFAGLLILANSPSEALVVLNEGQAAGLIEPDSLRNKELFAAAKKGDAAAERATLDTDASRAGSRDSARAAFNIGNAYYGYGEFQKAADMYRIALTKSDVDRDITQLRLGMALARAGDKAGAKEALAKVGGAQAELAKYWMIYADTRG</sequence>
<keyword evidence="2" id="KW-0732">Signal</keyword>
<reference evidence="3 4" key="1">
    <citation type="submission" date="2020-08" db="EMBL/GenBank/DDBJ databases">
        <title>Genomic Encyclopedia of Type Strains, Phase IV (KMG-IV): sequencing the most valuable type-strain genomes for metagenomic binning, comparative biology and taxonomic classification.</title>
        <authorList>
            <person name="Goeker M."/>
        </authorList>
    </citation>
    <scope>NUCLEOTIDE SEQUENCE [LARGE SCALE GENOMIC DNA]</scope>
    <source>
        <strain evidence="3 4">DSM 24194</strain>
    </source>
</reference>
<keyword evidence="4" id="KW-1185">Reference proteome</keyword>
<evidence type="ECO:0000313" key="4">
    <source>
        <dbReference type="Proteomes" id="UP000578569"/>
    </source>
</evidence>
<evidence type="ECO:0000256" key="2">
    <source>
        <dbReference type="SAM" id="SignalP"/>
    </source>
</evidence>
<dbReference type="SMART" id="SM00028">
    <property type="entry name" value="TPR"/>
    <property type="match status" value="3"/>
</dbReference>
<dbReference type="Pfam" id="PF13181">
    <property type="entry name" value="TPR_8"/>
    <property type="match status" value="1"/>
</dbReference>
<feature type="chain" id="PRO_5032495575" evidence="2">
    <location>
        <begin position="25"/>
        <end position="409"/>
    </location>
</feature>
<feature type="signal peptide" evidence="2">
    <location>
        <begin position="1"/>
        <end position="24"/>
    </location>
</feature>
<dbReference type="Gene3D" id="1.25.40.10">
    <property type="entry name" value="Tetratricopeptide repeat domain"/>
    <property type="match status" value="2"/>
</dbReference>
<name>A0A839YU04_9SPHN</name>
<dbReference type="EMBL" id="JACICF010000001">
    <property type="protein sequence ID" value="MBB3763741.1"/>
    <property type="molecule type" value="Genomic_DNA"/>
</dbReference>